<dbReference type="SMART" id="SM00845">
    <property type="entry name" value="GatB_Yqey"/>
    <property type="match status" value="1"/>
</dbReference>
<dbReference type="SUPFAM" id="SSF89095">
    <property type="entry name" value="GatB/YqeY motif"/>
    <property type="match status" value="1"/>
</dbReference>
<evidence type="ECO:0000256" key="3">
    <source>
        <dbReference type="ARBA" id="ARBA00022840"/>
    </source>
</evidence>
<evidence type="ECO:0000313" key="8">
    <source>
        <dbReference type="Proteomes" id="UP000827092"/>
    </source>
</evidence>
<dbReference type="InterPro" id="IPR017959">
    <property type="entry name" value="Asn/Gln-tRNA_amidoTrfase_suB/E"/>
</dbReference>
<dbReference type="GO" id="GO:0070681">
    <property type="term" value="P:glutaminyl-tRNAGln biosynthesis via transamidation"/>
    <property type="evidence" value="ECO:0007669"/>
    <property type="project" value="TreeGrafter"/>
</dbReference>
<protein>
    <recommendedName>
        <fullName evidence="6">Asn/Gln amidotransferase domain-containing protein</fullName>
    </recommendedName>
</protein>
<name>A0AAV6U3H9_9ARAC</name>
<dbReference type="Proteomes" id="UP000827092">
    <property type="component" value="Unassembled WGS sequence"/>
</dbReference>
<dbReference type="EMBL" id="JAFNEN010000680">
    <property type="protein sequence ID" value="KAG8178615.1"/>
    <property type="molecule type" value="Genomic_DNA"/>
</dbReference>
<dbReference type="InterPro" id="IPR023168">
    <property type="entry name" value="GatB_Yqey_C_2"/>
</dbReference>
<dbReference type="InterPro" id="IPR003789">
    <property type="entry name" value="Asn/Gln_tRNA_amidoTrase-B-like"/>
</dbReference>
<dbReference type="GO" id="GO:0050567">
    <property type="term" value="F:glutaminyl-tRNA synthase (glutamine-hydrolyzing) activity"/>
    <property type="evidence" value="ECO:0007669"/>
    <property type="project" value="TreeGrafter"/>
</dbReference>
<gene>
    <name evidence="7" type="ORF">JTE90_014206</name>
</gene>
<evidence type="ECO:0000256" key="4">
    <source>
        <dbReference type="ARBA" id="ARBA00022917"/>
    </source>
</evidence>
<dbReference type="PANTHER" id="PTHR11659:SF0">
    <property type="entry name" value="GLUTAMYL-TRNA(GLN) AMIDOTRANSFERASE SUBUNIT B, MITOCHONDRIAL"/>
    <property type="match status" value="1"/>
</dbReference>
<evidence type="ECO:0000313" key="7">
    <source>
        <dbReference type="EMBL" id="KAG8178615.1"/>
    </source>
</evidence>
<dbReference type="AlphaFoldDB" id="A0AAV6U3H9"/>
<keyword evidence="4" id="KW-0648">Protein biosynthesis</keyword>
<dbReference type="GO" id="GO:0030956">
    <property type="term" value="C:glutamyl-tRNA(Gln) amidotransferase complex"/>
    <property type="evidence" value="ECO:0007669"/>
    <property type="project" value="TreeGrafter"/>
</dbReference>
<dbReference type="GO" id="GO:0032543">
    <property type="term" value="P:mitochondrial translation"/>
    <property type="evidence" value="ECO:0007669"/>
    <property type="project" value="TreeGrafter"/>
</dbReference>
<dbReference type="InterPro" id="IPR018027">
    <property type="entry name" value="Asn/Gln_amidotransferase"/>
</dbReference>
<dbReference type="InterPro" id="IPR006075">
    <property type="entry name" value="Asn/Gln-tRNA_Trfase_suB/E_cat"/>
</dbReference>
<dbReference type="PANTHER" id="PTHR11659">
    <property type="entry name" value="GLUTAMYL-TRNA GLN AMIDOTRANSFERASE SUBUNIT B MITOCHONDRIAL AND PROKARYOTIC PET112-RELATED"/>
    <property type="match status" value="1"/>
</dbReference>
<keyword evidence="8" id="KW-1185">Reference proteome</keyword>
<keyword evidence="3" id="KW-0067">ATP-binding</keyword>
<dbReference type="Pfam" id="PF02637">
    <property type="entry name" value="GatB_Yqey"/>
    <property type="match status" value="1"/>
</dbReference>
<accession>A0AAV6U3H9</accession>
<comment type="catalytic activity">
    <reaction evidence="5">
        <text>L-glutamyl-tRNA(Gln) + L-glutamine + ATP + H2O = L-glutaminyl-tRNA(Gln) + L-glutamate + ADP + phosphate + H(+)</text>
        <dbReference type="Rhea" id="RHEA:17521"/>
        <dbReference type="Rhea" id="RHEA-COMP:9681"/>
        <dbReference type="Rhea" id="RHEA-COMP:9684"/>
        <dbReference type="ChEBI" id="CHEBI:15377"/>
        <dbReference type="ChEBI" id="CHEBI:15378"/>
        <dbReference type="ChEBI" id="CHEBI:29985"/>
        <dbReference type="ChEBI" id="CHEBI:30616"/>
        <dbReference type="ChEBI" id="CHEBI:43474"/>
        <dbReference type="ChEBI" id="CHEBI:58359"/>
        <dbReference type="ChEBI" id="CHEBI:78520"/>
        <dbReference type="ChEBI" id="CHEBI:78521"/>
        <dbReference type="ChEBI" id="CHEBI:456216"/>
    </reaction>
</comment>
<dbReference type="InterPro" id="IPR014746">
    <property type="entry name" value="Gln_synth/guanido_kin_cat_dom"/>
</dbReference>
<sequence>MELVFEPDLKNGTEAAALIRELILILKRIETCSCDMEEGTLRVDANISVNKPGHPFGTRTEVKNINSLRYIARAIDFEINRQIEILESGGKVINETRAYDYSAKCTKFMRDKEMLQDYRFMPEPNLPPIEILEDSDQNNCTSSLLSLGSIKKQLPMVPETERNHLVQAYQVPVEIADKLVHSSGLSEVFEAIARTVDDFPVISNYLLTSVQSQLNARSLTFEQCEAAVSHLAELVKLLATKKVSEITADKILELFFNGDKRTASEIVESNNWYIISDEKEVEALCAEVLVANPKVVKKYVKKGKKYDLNLLLRDVLLKSNNRVSVKDTTEVLKKLIARQRTTS</sequence>
<evidence type="ECO:0000256" key="1">
    <source>
        <dbReference type="ARBA" id="ARBA00022598"/>
    </source>
</evidence>
<dbReference type="SUPFAM" id="SSF55931">
    <property type="entry name" value="Glutamine synthetase/guanido kinase"/>
    <property type="match status" value="1"/>
</dbReference>
<organism evidence="7 8">
    <name type="scientific">Oedothorax gibbosus</name>
    <dbReference type="NCBI Taxonomy" id="931172"/>
    <lineage>
        <taxon>Eukaryota</taxon>
        <taxon>Metazoa</taxon>
        <taxon>Ecdysozoa</taxon>
        <taxon>Arthropoda</taxon>
        <taxon>Chelicerata</taxon>
        <taxon>Arachnida</taxon>
        <taxon>Araneae</taxon>
        <taxon>Araneomorphae</taxon>
        <taxon>Entelegynae</taxon>
        <taxon>Araneoidea</taxon>
        <taxon>Linyphiidae</taxon>
        <taxon>Erigoninae</taxon>
        <taxon>Oedothorax</taxon>
    </lineage>
</organism>
<feature type="domain" description="Asn/Gln amidotransferase" evidence="6">
    <location>
        <begin position="187"/>
        <end position="336"/>
    </location>
</feature>
<evidence type="ECO:0000256" key="2">
    <source>
        <dbReference type="ARBA" id="ARBA00022741"/>
    </source>
</evidence>
<dbReference type="GO" id="GO:0005739">
    <property type="term" value="C:mitochondrion"/>
    <property type="evidence" value="ECO:0007669"/>
    <property type="project" value="TreeGrafter"/>
</dbReference>
<evidence type="ECO:0000259" key="6">
    <source>
        <dbReference type="SMART" id="SM00845"/>
    </source>
</evidence>
<keyword evidence="1" id="KW-0436">Ligase</keyword>
<proteinExistence type="predicted"/>
<dbReference type="GO" id="GO:0005524">
    <property type="term" value="F:ATP binding"/>
    <property type="evidence" value="ECO:0007669"/>
    <property type="project" value="UniProtKB-KW"/>
</dbReference>
<keyword evidence="2" id="KW-0547">Nucleotide-binding</keyword>
<dbReference type="Pfam" id="PF02934">
    <property type="entry name" value="GatB_N"/>
    <property type="match status" value="1"/>
</dbReference>
<comment type="caution">
    <text evidence="7">The sequence shown here is derived from an EMBL/GenBank/DDBJ whole genome shotgun (WGS) entry which is preliminary data.</text>
</comment>
<reference evidence="7 8" key="1">
    <citation type="journal article" date="2022" name="Nat. Ecol. Evol.">
        <title>A masculinizing supergene underlies an exaggerated male reproductive morph in a spider.</title>
        <authorList>
            <person name="Hendrickx F."/>
            <person name="De Corte Z."/>
            <person name="Sonet G."/>
            <person name="Van Belleghem S.M."/>
            <person name="Kostlbacher S."/>
            <person name="Vangestel C."/>
        </authorList>
    </citation>
    <scope>NUCLEOTIDE SEQUENCE [LARGE SCALE GENOMIC DNA]</scope>
    <source>
        <strain evidence="7">W744_W776</strain>
    </source>
</reference>
<dbReference type="Gene3D" id="1.10.10.410">
    <property type="match status" value="1"/>
</dbReference>
<evidence type="ECO:0000256" key="5">
    <source>
        <dbReference type="ARBA" id="ARBA00047913"/>
    </source>
</evidence>